<dbReference type="GO" id="GO:0036128">
    <property type="term" value="C:CatSper complex"/>
    <property type="evidence" value="ECO:0007669"/>
    <property type="project" value="InterPro"/>
</dbReference>
<keyword evidence="8" id="KW-1185">Reference proteome</keyword>
<feature type="transmembrane region" description="Helical" evidence="6">
    <location>
        <begin position="44"/>
        <end position="65"/>
    </location>
</feature>
<comment type="subcellular location">
    <subcellularLocation>
        <location evidence="1">Membrane</location>
        <topology evidence="1">Multi-pass membrane protein</topology>
    </subcellularLocation>
</comment>
<dbReference type="PANTHER" id="PTHR46923:SF1">
    <property type="entry name" value="CATION CHANNEL SPERM-ASSOCIATED PROTEIN 2"/>
    <property type="match status" value="1"/>
</dbReference>
<feature type="transmembrane region" description="Helical" evidence="6">
    <location>
        <begin position="167"/>
        <end position="191"/>
    </location>
</feature>
<evidence type="ECO:0000256" key="6">
    <source>
        <dbReference type="SAM" id="Phobius"/>
    </source>
</evidence>
<feature type="compositionally biased region" description="Polar residues" evidence="5">
    <location>
        <begin position="297"/>
        <end position="306"/>
    </location>
</feature>
<dbReference type="PANTHER" id="PTHR46923">
    <property type="entry name" value="CATION CHANNEL SPERM-ASSOCIATED PROTEIN 2"/>
    <property type="match status" value="1"/>
</dbReference>
<protein>
    <submittedName>
        <fullName evidence="7">Cation channel sperm-associated 2-like</fullName>
    </submittedName>
</protein>
<dbReference type="Pfam" id="PF00520">
    <property type="entry name" value="Ion_trans"/>
    <property type="match status" value="1"/>
</dbReference>
<dbReference type="SUPFAM" id="SSF81324">
    <property type="entry name" value="Voltage-gated potassium channels"/>
    <property type="match status" value="1"/>
</dbReference>
<evidence type="ECO:0000313" key="8">
    <source>
        <dbReference type="Proteomes" id="UP001152795"/>
    </source>
</evidence>
<dbReference type="GO" id="GO:0048240">
    <property type="term" value="P:sperm capacitation"/>
    <property type="evidence" value="ECO:0007669"/>
    <property type="project" value="TreeGrafter"/>
</dbReference>
<reference evidence="7" key="1">
    <citation type="submission" date="2020-04" db="EMBL/GenBank/DDBJ databases">
        <authorList>
            <person name="Alioto T."/>
            <person name="Alioto T."/>
            <person name="Gomez Garrido J."/>
        </authorList>
    </citation>
    <scope>NUCLEOTIDE SEQUENCE</scope>
    <source>
        <strain evidence="7">A484AB</strain>
    </source>
</reference>
<dbReference type="InterPro" id="IPR005821">
    <property type="entry name" value="Ion_trans_dom"/>
</dbReference>
<dbReference type="GO" id="GO:0030317">
    <property type="term" value="P:flagellated sperm motility"/>
    <property type="evidence" value="ECO:0007669"/>
    <property type="project" value="InterPro"/>
</dbReference>
<dbReference type="InterPro" id="IPR028747">
    <property type="entry name" value="CatSper2"/>
</dbReference>
<evidence type="ECO:0000256" key="3">
    <source>
        <dbReference type="ARBA" id="ARBA00022989"/>
    </source>
</evidence>
<feature type="transmembrane region" description="Helical" evidence="6">
    <location>
        <begin position="94"/>
        <end position="115"/>
    </location>
</feature>
<feature type="transmembrane region" description="Helical" evidence="6">
    <location>
        <begin position="12"/>
        <end position="32"/>
    </location>
</feature>
<comment type="caution">
    <text evidence="7">The sequence shown here is derived from an EMBL/GenBank/DDBJ whole genome shotgun (WGS) entry which is preliminary data.</text>
</comment>
<dbReference type="Proteomes" id="UP001152795">
    <property type="component" value="Unassembled WGS sequence"/>
</dbReference>
<dbReference type="OrthoDB" id="416585at2759"/>
<evidence type="ECO:0000256" key="1">
    <source>
        <dbReference type="ARBA" id="ARBA00004141"/>
    </source>
</evidence>
<name>A0A7D9DIL4_PARCT</name>
<feature type="region of interest" description="Disordered" evidence="5">
    <location>
        <begin position="271"/>
        <end position="315"/>
    </location>
</feature>
<organism evidence="7 8">
    <name type="scientific">Paramuricea clavata</name>
    <name type="common">Red gorgonian</name>
    <name type="synonym">Violescent sea-whip</name>
    <dbReference type="NCBI Taxonomy" id="317549"/>
    <lineage>
        <taxon>Eukaryota</taxon>
        <taxon>Metazoa</taxon>
        <taxon>Cnidaria</taxon>
        <taxon>Anthozoa</taxon>
        <taxon>Octocorallia</taxon>
        <taxon>Malacalcyonacea</taxon>
        <taxon>Plexauridae</taxon>
        <taxon>Paramuricea</taxon>
    </lineage>
</organism>
<evidence type="ECO:0000256" key="4">
    <source>
        <dbReference type="ARBA" id="ARBA00023136"/>
    </source>
</evidence>
<dbReference type="AlphaFoldDB" id="A0A7D9DIL4"/>
<dbReference type="InterPro" id="IPR027359">
    <property type="entry name" value="Volt_channel_dom_sf"/>
</dbReference>
<evidence type="ECO:0000256" key="5">
    <source>
        <dbReference type="SAM" id="MobiDB-lite"/>
    </source>
</evidence>
<keyword evidence="3 6" id="KW-1133">Transmembrane helix</keyword>
<accession>A0A7D9DIL4</accession>
<feature type="compositionally biased region" description="Basic and acidic residues" evidence="5">
    <location>
        <begin position="276"/>
        <end position="286"/>
    </location>
</feature>
<dbReference type="EMBL" id="CACRXK020000901">
    <property type="protein sequence ID" value="CAB3985670.1"/>
    <property type="molecule type" value="Genomic_DNA"/>
</dbReference>
<evidence type="ECO:0000313" key="7">
    <source>
        <dbReference type="EMBL" id="CAB3985670.1"/>
    </source>
</evidence>
<sequence>MEGTTIGWIKVLLNVFDYITLVVFVMEIIIKWVDGFWVFWRNGWNVFDFFVTAMSIVPEVFNLVLGGKSSSSISVIGDNMRVFKILRSLKMSMAFIMILLMLFMYIFAVAGTIIFDSYSKSTRTDLKYRDSFSTLKNAFITLFQLFTLDHWFEILNDMVKAVNPIVAKIYILLWICIGAFVFRNIFAGIMVNNFQNIRNDFNQQIKEQIAVKERAEIRTHLAEELEKQDKKHSKSRRMSSLAPDPQPQGRERRASSFFNKIFRKSTANAMEAMTEEPTKEIPEEPKQQQQQPHFVMQLQQKMAQIRSSDRDQPRAGIKRTSSFHAYYALHTDEDRTEDLDFGAQSGQAIPDGTLNVEEPRTTRVQFKEEIKEDKNKGAETAEDGKTSEKDTEAEFEASLGPVMDWQKTIDANLHNFQRCPMETLWPRDTLFKYFQLMEQLQENLVERKQLIRLLVEALLQVHDSKKIVKEESKQEKQPKSAP</sequence>
<dbReference type="GO" id="GO:0009566">
    <property type="term" value="P:fertilization"/>
    <property type="evidence" value="ECO:0007669"/>
    <property type="project" value="TreeGrafter"/>
</dbReference>
<proteinExistence type="predicted"/>
<keyword evidence="2 6" id="KW-0812">Transmembrane</keyword>
<feature type="region of interest" description="Disordered" evidence="5">
    <location>
        <begin position="368"/>
        <end position="392"/>
    </location>
</feature>
<gene>
    <name evidence="7" type="ORF">PACLA_8A003729</name>
</gene>
<keyword evidence="4 6" id="KW-0472">Membrane</keyword>
<dbReference type="Gene3D" id="1.10.287.70">
    <property type="match status" value="1"/>
</dbReference>
<dbReference type="Gene3D" id="1.20.120.350">
    <property type="entry name" value="Voltage-gated potassium channels. Chain C"/>
    <property type="match status" value="1"/>
</dbReference>
<dbReference type="GO" id="GO:0005227">
    <property type="term" value="F:calcium-activated cation channel activity"/>
    <property type="evidence" value="ECO:0007669"/>
    <property type="project" value="InterPro"/>
</dbReference>
<feature type="region of interest" description="Disordered" evidence="5">
    <location>
        <begin position="223"/>
        <end position="257"/>
    </location>
</feature>
<evidence type="ECO:0000256" key="2">
    <source>
        <dbReference type="ARBA" id="ARBA00022692"/>
    </source>
</evidence>